<feature type="transmembrane region" description="Helical" evidence="13">
    <location>
        <begin position="1064"/>
        <end position="1084"/>
    </location>
</feature>
<dbReference type="GeneID" id="36376432"/>
<evidence type="ECO:0000256" key="5">
    <source>
        <dbReference type="ARBA" id="ARBA00022723"/>
    </source>
</evidence>
<evidence type="ECO:0000313" key="17">
    <source>
        <dbReference type="EMBL" id="CEF64067.1"/>
    </source>
</evidence>
<dbReference type="Gene3D" id="3.40.50.1000">
    <property type="entry name" value="HAD superfamily/HAD-like"/>
    <property type="match status" value="1"/>
</dbReference>
<keyword evidence="5 13" id="KW-0479">Metal-binding</keyword>
<dbReference type="InterPro" id="IPR023298">
    <property type="entry name" value="ATPase_P-typ_TM_dom_sf"/>
</dbReference>
<dbReference type="PANTHER" id="PTHR45630:SF8">
    <property type="entry name" value="CATION-TRANSPORTING ATPASE"/>
    <property type="match status" value="1"/>
</dbReference>
<protein>
    <recommendedName>
        <fullName evidence="13">Cation-transporting ATPase</fullName>
        <ecNumber evidence="13">7.2.2.-</ecNumber>
    </recommendedName>
</protein>
<dbReference type="SUPFAM" id="SSF81653">
    <property type="entry name" value="Calcium ATPase, transduction domain A"/>
    <property type="match status" value="1"/>
</dbReference>
<feature type="transmembrane region" description="Helical" evidence="13">
    <location>
        <begin position="396"/>
        <end position="416"/>
    </location>
</feature>
<dbReference type="Gene3D" id="2.70.150.10">
    <property type="entry name" value="Calcium-transporting ATPase, cytoplasmic transduction domain A"/>
    <property type="match status" value="1"/>
</dbReference>
<feature type="transmembrane region" description="Helical" evidence="13">
    <location>
        <begin position="979"/>
        <end position="1006"/>
    </location>
</feature>
<dbReference type="NCBIfam" id="TIGR01494">
    <property type="entry name" value="ATPase_P-type"/>
    <property type="match status" value="2"/>
</dbReference>
<evidence type="ECO:0000256" key="4">
    <source>
        <dbReference type="ARBA" id="ARBA00022692"/>
    </source>
</evidence>
<evidence type="ECO:0000256" key="1">
    <source>
        <dbReference type="ARBA" id="ARBA00004141"/>
    </source>
</evidence>
<dbReference type="Gene3D" id="1.20.1110.10">
    <property type="entry name" value="Calcium-transporting ATPase, transmembrane domain"/>
    <property type="match status" value="2"/>
</dbReference>
<dbReference type="GO" id="GO:0140358">
    <property type="term" value="F:P-type transmembrane transporter activity"/>
    <property type="evidence" value="ECO:0007669"/>
    <property type="project" value="InterPro"/>
</dbReference>
<dbReference type="GO" id="GO:0016887">
    <property type="term" value="F:ATP hydrolysis activity"/>
    <property type="evidence" value="ECO:0007669"/>
    <property type="project" value="InterPro"/>
</dbReference>
<dbReference type="Pfam" id="PF13246">
    <property type="entry name" value="Cation_ATPase"/>
    <property type="match status" value="1"/>
</dbReference>
<dbReference type="InterPro" id="IPR059000">
    <property type="entry name" value="ATPase_P-type_domA"/>
</dbReference>
<evidence type="ECO:0000256" key="12">
    <source>
        <dbReference type="ARBA" id="ARBA00049360"/>
    </source>
</evidence>
<dbReference type="GO" id="GO:0016020">
    <property type="term" value="C:membrane"/>
    <property type="evidence" value="ECO:0007669"/>
    <property type="project" value="UniProtKB-SubCell"/>
</dbReference>
<evidence type="ECO:0000256" key="10">
    <source>
        <dbReference type="ARBA" id="ARBA00022989"/>
    </source>
</evidence>
<keyword evidence="10 13" id="KW-1133">Transmembrane helix</keyword>
<evidence type="ECO:0000256" key="2">
    <source>
        <dbReference type="ARBA" id="ARBA00006000"/>
    </source>
</evidence>
<evidence type="ECO:0000259" key="16">
    <source>
        <dbReference type="Pfam" id="PF12409"/>
    </source>
</evidence>
<keyword evidence="11 13" id="KW-0472">Membrane</keyword>
<dbReference type="InterPro" id="IPR018303">
    <property type="entry name" value="ATPase_P-typ_P_site"/>
</dbReference>
<keyword evidence="9 13" id="KW-1278">Translocase</keyword>
<feature type="transmembrane region" description="Helical" evidence="13">
    <location>
        <begin position="916"/>
        <end position="936"/>
    </location>
</feature>
<keyword evidence="4 13" id="KW-0812">Transmembrane</keyword>
<feature type="compositionally biased region" description="Low complexity" evidence="14">
    <location>
        <begin position="1191"/>
        <end position="1203"/>
    </location>
</feature>
<dbReference type="Pfam" id="PF12409">
    <property type="entry name" value="P5-ATPase"/>
    <property type="match status" value="1"/>
</dbReference>
<keyword evidence="18" id="KW-1185">Reference proteome</keyword>
<dbReference type="InterPro" id="IPR001757">
    <property type="entry name" value="P_typ_ATPase"/>
</dbReference>
<keyword evidence="8 13" id="KW-0460">Magnesium</keyword>
<comment type="similarity">
    <text evidence="2 13">Belongs to the cation transport ATPase (P-type) (TC 3.A.3) family. Type V subfamily.</text>
</comment>
<dbReference type="NCBIfam" id="TIGR01657">
    <property type="entry name" value="P-ATPase-V"/>
    <property type="match status" value="1"/>
</dbReference>
<feature type="transmembrane region" description="Helical" evidence="13">
    <location>
        <begin position="948"/>
        <end position="967"/>
    </location>
</feature>
<proteinExistence type="inferred from homology"/>
<dbReference type="InterPro" id="IPR047819">
    <property type="entry name" value="P5A-ATPase_N"/>
</dbReference>
<evidence type="ECO:0000256" key="11">
    <source>
        <dbReference type="ARBA" id="ARBA00023136"/>
    </source>
</evidence>
<accession>A0A090L2Y3</accession>
<gene>
    <name evidence="17 19 20" type="ORF">SRAE_1000232300</name>
</gene>
<dbReference type="EMBL" id="LN609528">
    <property type="protein sequence ID" value="CEF64067.1"/>
    <property type="molecule type" value="Genomic_DNA"/>
</dbReference>
<dbReference type="OMA" id="KLRYRWH"/>
<reference evidence="19" key="2">
    <citation type="submission" date="2020-12" db="UniProtKB">
        <authorList>
            <consortium name="WormBaseParasite"/>
        </authorList>
    </citation>
    <scope>IDENTIFICATION</scope>
</reference>
<evidence type="ECO:0000256" key="9">
    <source>
        <dbReference type="ARBA" id="ARBA00022967"/>
    </source>
</evidence>
<evidence type="ECO:0000256" key="6">
    <source>
        <dbReference type="ARBA" id="ARBA00022741"/>
    </source>
</evidence>
<feature type="transmembrane region" description="Helical" evidence="13">
    <location>
        <begin position="1104"/>
        <end position="1129"/>
    </location>
</feature>
<dbReference type="SFLD" id="SFLDF00027">
    <property type="entry name" value="p-type_atpase"/>
    <property type="match status" value="1"/>
</dbReference>
<dbReference type="SUPFAM" id="SSF56784">
    <property type="entry name" value="HAD-like"/>
    <property type="match status" value="1"/>
</dbReference>
<feature type="domain" description="P-type ATPase A" evidence="15">
    <location>
        <begin position="255"/>
        <end position="382"/>
    </location>
</feature>
<dbReference type="FunFam" id="3.40.50.1000:FF:000068">
    <property type="entry name" value="Cation-transporting ATPase"/>
    <property type="match status" value="1"/>
</dbReference>
<evidence type="ECO:0000259" key="15">
    <source>
        <dbReference type="Pfam" id="PF00122"/>
    </source>
</evidence>
<dbReference type="InterPro" id="IPR008250">
    <property type="entry name" value="ATPase_P-typ_transduc_dom_A_sf"/>
</dbReference>
<evidence type="ECO:0000256" key="14">
    <source>
        <dbReference type="SAM" id="MobiDB-lite"/>
    </source>
</evidence>
<dbReference type="InterPro" id="IPR036412">
    <property type="entry name" value="HAD-like_sf"/>
</dbReference>
<comment type="catalytic activity">
    <reaction evidence="12 13">
        <text>ATP + H2O = ADP + phosphate + H(+)</text>
        <dbReference type="Rhea" id="RHEA:13065"/>
        <dbReference type="ChEBI" id="CHEBI:15377"/>
        <dbReference type="ChEBI" id="CHEBI:15378"/>
        <dbReference type="ChEBI" id="CHEBI:30616"/>
        <dbReference type="ChEBI" id="CHEBI:43474"/>
        <dbReference type="ChEBI" id="CHEBI:456216"/>
    </reaction>
</comment>
<feature type="transmembrane region" description="Helical" evidence="13">
    <location>
        <begin position="194"/>
        <end position="215"/>
    </location>
</feature>
<organism evidence="17">
    <name type="scientific">Strongyloides ratti</name>
    <name type="common">Parasitic roundworm</name>
    <dbReference type="NCBI Taxonomy" id="34506"/>
    <lineage>
        <taxon>Eukaryota</taxon>
        <taxon>Metazoa</taxon>
        <taxon>Ecdysozoa</taxon>
        <taxon>Nematoda</taxon>
        <taxon>Chromadorea</taxon>
        <taxon>Rhabditida</taxon>
        <taxon>Tylenchina</taxon>
        <taxon>Panagrolaimomorpha</taxon>
        <taxon>Strongyloidoidea</taxon>
        <taxon>Strongyloididae</taxon>
        <taxon>Strongyloides</taxon>
    </lineage>
</organism>
<dbReference type="WormBase" id="SRAE_1000232300">
    <property type="protein sequence ID" value="SRP12114"/>
    <property type="gene ID" value="WBGene00258937"/>
</dbReference>
<evidence type="ECO:0000256" key="7">
    <source>
        <dbReference type="ARBA" id="ARBA00022840"/>
    </source>
</evidence>
<keyword evidence="7 13" id="KW-0067">ATP-binding</keyword>
<comment type="subcellular location">
    <subcellularLocation>
        <location evidence="1 13">Membrane</location>
        <topology evidence="1 13">Multi-pass membrane protein</topology>
    </subcellularLocation>
</comment>
<evidence type="ECO:0000256" key="3">
    <source>
        <dbReference type="ARBA" id="ARBA00022553"/>
    </source>
</evidence>
<dbReference type="PRINTS" id="PR00119">
    <property type="entry name" value="CATATPASE"/>
</dbReference>
<dbReference type="PROSITE" id="PS01229">
    <property type="entry name" value="COF_2"/>
    <property type="match status" value="1"/>
</dbReference>
<name>A0A090L2Y3_STRRB</name>
<dbReference type="GO" id="GO:0006874">
    <property type="term" value="P:intracellular calcium ion homeostasis"/>
    <property type="evidence" value="ECO:0007669"/>
    <property type="project" value="TreeGrafter"/>
</dbReference>
<feature type="transmembrane region" description="Helical" evidence="13">
    <location>
        <begin position="1032"/>
        <end position="1052"/>
    </location>
</feature>
<feature type="domain" description="P5B-type ATPase N-terminal" evidence="16">
    <location>
        <begin position="31"/>
        <end position="136"/>
    </location>
</feature>
<dbReference type="AlphaFoldDB" id="A0A090L2Y3"/>
<keyword evidence="6 13" id="KW-0547">Nucleotide-binding</keyword>
<feature type="transmembrane region" description="Helical" evidence="13">
    <location>
        <begin position="428"/>
        <end position="453"/>
    </location>
</feature>
<dbReference type="Proteomes" id="UP000035682">
    <property type="component" value="Unplaced"/>
</dbReference>
<dbReference type="EC" id="7.2.2.-" evidence="13"/>
<sequence>MMGASKAPSALQQQFNNNNSNQHFNRIINGDQIIDIYGYINNPIKKILTYLLTIFTCGLIQVIFHWFPILKLKCTSDECLLKDADSVLIKDDHNIVKIKHIKKISFDGTVEMCSGNLLKLKNLKYFKYKKVTYIWNQTNSIFNSLESLEGSIPISYFHSIKNKNTGFSVGDVTSKLLIYGKNLIEVKLNPIPLLLVREVITPFYMFQIFSVTIWYCDNYAYYATIIIIMSMLSIISDVIQIRKQEIKLRAMVHSESYVKVLRNNGKIEEINSIYLVPGDILLVPTHGCNLQCDAVLMNGTVIVNEAMLTGESVPVTKVPLPEDDYEITNDKNTIFSLKEHSRHVLFCGTTVLQSRNYGGRPATAIVLRTSYSTLKGELVRSIMYPKPVDFSFTKDLFKFIFFLAGIACCGFGYTIFVMYLRGAGIRKIIVRTLDIVTIVVPPALPAAMSIGILNAQMRLKLKEIFCISPSTINTCGAINIVCFDKTGTLTEDGLDFHCYKPVNIDNDGKPFFDKESQTFNDNNHLRKAIATCHSLTKIEEELCGDPLDVILFDKSDFVLEESGEDDDVEETARFDLLQPTIVKSKNSLNSSGEPLQLAIIRQFTFSSSLQRMTVLVHNIEEGRKNLQLYCKGAPEMIASLCDPSSIPSNYTDIVNQYAQHGYRLIAVAYRNLEMSYSKAQKVPRDEIENSLQMLGLIAMENRIKDQTLGVINQLNNAKIRTVMVTGDNLLTALSVARDCGIIRPNKLCYTIDLAPGDEKTVDGRRKIICRESVSSSEDMIEDDDTLSNSSTPSFESGTLVNSAYHLAISGPTFLVICQEYPELLDKLVCVCDVYARMSPDQKQYLINKLQEVSYTVAMCGDGANDCAALKAAHAGISLSPAEASIAAPFTSKIPDIRCVPHIIREGRAALVTSFGIFKYMAGYSLTQFITIMHLYWLGTNLTDFEFLYIDLLLITLVAITFGATPACNRISKTPPPTRLLSLGSILSILGQLTIIGTFQMFTFIYVTYQPWFIPYSAPITAVIEDKRSQQGTAIFCVSTFQYITLAIIYSKGKPYRKSILSNRWLMISLITMSLISIYITLYPAEIVIEYMQFDPIPLFSDRLFFFLIGISSAISSYAFETFVINYLVLSVRERRIKEKKIINDENPRSYENILSQISTDISWVRYIFSCKRTSNPQSTYYTPSKSKGSRKSNSSSYISSTGTSKFCTPTKSIDGLLIINTQNDDDEETITTNRTMTTDSACTSTLFNSKDGVDTCNADVSNIV</sequence>
<dbReference type="RefSeq" id="XP_024503268.1">
    <property type="nucleotide sequence ID" value="XM_024649386.1"/>
</dbReference>
<dbReference type="InterPro" id="IPR023299">
    <property type="entry name" value="ATPase_P-typ_cyto_dom_N"/>
</dbReference>
<dbReference type="GO" id="GO:0015203">
    <property type="term" value="F:polyamine transmembrane transporter activity"/>
    <property type="evidence" value="ECO:0007669"/>
    <property type="project" value="TreeGrafter"/>
</dbReference>
<dbReference type="Gene3D" id="3.40.1110.10">
    <property type="entry name" value="Calcium-transporting ATPase, cytoplasmic domain N"/>
    <property type="match status" value="1"/>
</dbReference>
<dbReference type="PROSITE" id="PS00154">
    <property type="entry name" value="ATPASE_E1_E2"/>
    <property type="match status" value="1"/>
</dbReference>
<keyword evidence="3" id="KW-0597">Phosphoprotein</keyword>
<dbReference type="OrthoDB" id="48943at2759"/>
<evidence type="ECO:0000256" key="13">
    <source>
        <dbReference type="RuleBase" id="RU362082"/>
    </source>
</evidence>
<dbReference type="InterPro" id="IPR006544">
    <property type="entry name" value="P-type_TPase_V"/>
</dbReference>
<dbReference type="SFLD" id="SFLDG00002">
    <property type="entry name" value="C1.7:_P-type_atpase_like"/>
    <property type="match status" value="1"/>
</dbReference>
<dbReference type="STRING" id="34506.A0A090L2Y3"/>
<evidence type="ECO:0000313" key="20">
    <source>
        <dbReference type="WormBase" id="SRAE_1000232300"/>
    </source>
</evidence>
<dbReference type="PANTHER" id="PTHR45630">
    <property type="entry name" value="CATION-TRANSPORTING ATPASE-RELATED"/>
    <property type="match status" value="1"/>
</dbReference>
<dbReference type="GO" id="GO:0005524">
    <property type="term" value="F:ATP binding"/>
    <property type="evidence" value="ECO:0007669"/>
    <property type="project" value="UniProtKB-UniRule"/>
</dbReference>
<evidence type="ECO:0000313" key="18">
    <source>
        <dbReference type="Proteomes" id="UP000035682"/>
    </source>
</evidence>
<dbReference type="GO" id="GO:0019829">
    <property type="term" value="F:ATPase-coupled monoatomic cation transmembrane transporter activity"/>
    <property type="evidence" value="ECO:0007669"/>
    <property type="project" value="UniProtKB-UniRule"/>
</dbReference>
<feature type="transmembrane region" description="Helical" evidence="13">
    <location>
        <begin position="47"/>
        <end position="67"/>
    </location>
</feature>
<dbReference type="InterPro" id="IPR044492">
    <property type="entry name" value="P_typ_ATPase_HD_dom"/>
</dbReference>
<evidence type="ECO:0000313" key="19">
    <source>
        <dbReference type="WBParaSite" id="SRAE_1000232300.1"/>
    </source>
</evidence>
<dbReference type="Pfam" id="PF00122">
    <property type="entry name" value="E1-E2_ATPase"/>
    <property type="match status" value="1"/>
</dbReference>
<dbReference type="CTD" id="36376432"/>
<dbReference type="WBParaSite" id="SRAE_1000232300.1">
    <property type="protein sequence ID" value="SRAE_1000232300.1"/>
    <property type="gene ID" value="WBGene00258937"/>
</dbReference>
<dbReference type="SFLD" id="SFLDS00003">
    <property type="entry name" value="Haloacid_Dehalogenase"/>
    <property type="match status" value="1"/>
</dbReference>
<dbReference type="SUPFAM" id="SSF81665">
    <property type="entry name" value="Calcium ATPase, transmembrane domain M"/>
    <property type="match status" value="1"/>
</dbReference>
<reference evidence="17 18" key="1">
    <citation type="submission" date="2014-09" db="EMBL/GenBank/DDBJ databases">
        <authorList>
            <person name="Martin A.A."/>
        </authorList>
    </citation>
    <scope>NUCLEOTIDE SEQUENCE</scope>
    <source>
        <strain evidence="18">ED321</strain>
        <strain evidence="17">ED321 Heterogonic</strain>
    </source>
</reference>
<dbReference type="InterPro" id="IPR023214">
    <property type="entry name" value="HAD_sf"/>
</dbReference>
<feature type="region of interest" description="Disordered" evidence="14">
    <location>
        <begin position="1176"/>
        <end position="1203"/>
    </location>
</feature>
<dbReference type="eggNOG" id="KOG0208">
    <property type="taxonomic scope" value="Eukaryota"/>
</dbReference>
<evidence type="ECO:0000256" key="8">
    <source>
        <dbReference type="ARBA" id="ARBA00022842"/>
    </source>
</evidence>
<feature type="transmembrane region" description="Helical" evidence="13">
    <location>
        <begin position="221"/>
        <end position="239"/>
    </location>
</feature>
<dbReference type="FunFam" id="1.20.1110.10:FF:000023">
    <property type="entry name" value="Cation-transporting ATPase"/>
    <property type="match status" value="1"/>
</dbReference>
<dbReference type="GO" id="GO:0046872">
    <property type="term" value="F:metal ion binding"/>
    <property type="evidence" value="ECO:0007669"/>
    <property type="project" value="UniProtKB-UniRule"/>
</dbReference>